<reference evidence="2" key="1">
    <citation type="journal article" date="2010" name="Nat. Biotechnol.">
        <title>Draft genome sequence of the oilseed species Ricinus communis.</title>
        <authorList>
            <person name="Chan A.P."/>
            <person name="Crabtree J."/>
            <person name="Zhao Q."/>
            <person name="Lorenzi H."/>
            <person name="Orvis J."/>
            <person name="Puiu D."/>
            <person name="Melake-Berhan A."/>
            <person name="Jones K.M."/>
            <person name="Redman J."/>
            <person name="Chen G."/>
            <person name="Cahoon E.B."/>
            <person name="Gedil M."/>
            <person name="Stanke M."/>
            <person name="Haas B.J."/>
            <person name="Wortman J.R."/>
            <person name="Fraser-Liggett C.M."/>
            <person name="Ravel J."/>
            <person name="Rabinowicz P.D."/>
        </authorList>
    </citation>
    <scope>NUCLEOTIDE SEQUENCE [LARGE SCALE GENOMIC DNA]</scope>
    <source>
        <strain evidence="2">cv. Hale</strain>
    </source>
</reference>
<name>B9SPU7_RICCO</name>
<evidence type="ECO:0000313" key="2">
    <source>
        <dbReference type="Proteomes" id="UP000008311"/>
    </source>
</evidence>
<dbReference type="InParanoid" id="B9SPU7"/>
<dbReference type="Proteomes" id="UP000008311">
    <property type="component" value="Unassembled WGS sequence"/>
</dbReference>
<gene>
    <name evidence="1" type="ORF">RCOM_1100590</name>
</gene>
<sequence length="78" mass="9107">MGWHSKEKENLESALGESTLLILQLGKQYNLRMLLNVIKGAMTRSGMTVCLKLLLGQQEINWREKLDYPRLQLYREVD</sequence>
<proteinExistence type="predicted"/>
<dbReference type="EMBL" id="EQ974074">
    <property type="protein sequence ID" value="EEF34334.1"/>
    <property type="molecule type" value="Genomic_DNA"/>
</dbReference>
<organism evidence="1 2">
    <name type="scientific">Ricinus communis</name>
    <name type="common">Castor bean</name>
    <dbReference type="NCBI Taxonomy" id="3988"/>
    <lineage>
        <taxon>Eukaryota</taxon>
        <taxon>Viridiplantae</taxon>
        <taxon>Streptophyta</taxon>
        <taxon>Embryophyta</taxon>
        <taxon>Tracheophyta</taxon>
        <taxon>Spermatophyta</taxon>
        <taxon>Magnoliopsida</taxon>
        <taxon>eudicotyledons</taxon>
        <taxon>Gunneridae</taxon>
        <taxon>Pentapetalae</taxon>
        <taxon>rosids</taxon>
        <taxon>fabids</taxon>
        <taxon>Malpighiales</taxon>
        <taxon>Euphorbiaceae</taxon>
        <taxon>Acalyphoideae</taxon>
        <taxon>Acalypheae</taxon>
        <taxon>Ricinus</taxon>
    </lineage>
</organism>
<protein>
    <submittedName>
        <fullName evidence="1">Uncharacterized protein</fullName>
    </submittedName>
</protein>
<dbReference type="AlphaFoldDB" id="B9SPU7"/>
<accession>B9SPU7</accession>
<evidence type="ECO:0000313" key="1">
    <source>
        <dbReference type="EMBL" id="EEF34334.1"/>
    </source>
</evidence>
<keyword evidence="2" id="KW-1185">Reference proteome</keyword>